<keyword evidence="2" id="KW-0479">Metal-binding</keyword>
<accession>A0A0D8IZG6</accession>
<comment type="caution">
    <text evidence="6">The sequence shown here is derived from an EMBL/GenBank/DDBJ whole genome shotgun (WGS) entry which is preliminary data.</text>
</comment>
<dbReference type="InterPro" id="IPR058240">
    <property type="entry name" value="rSAM_sf"/>
</dbReference>
<keyword evidence="7" id="KW-1185">Reference proteome</keyword>
<dbReference type="GO" id="GO:0046872">
    <property type="term" value="F:metal ion binding"/>
    <property type="evidence" value="ECO:0007669"/>
    <property type="project" value="UniProtKB-KW"/>
</dbReference>
<evidence type="ECO:0000313" key="7">
    <source>
        <dbReference type="Proteomes" id="UP000032483"/>
    </source>
</evidence>
<dbReference type="GeneID" id="42856692"/>
<evidence type="ECO:0000313" key="6">
    <source>
        <dbReference type="EMBL" id="KJF40062.1"/>
    </source>
</evidence>
<evidence type="ECO:0000256" key="2">
    <source>
        <dbReference type="ARBA" id="ARBA00022723"/>
    </source>
</evidence>
<dbReference type="PANTHER" id="PTHR43524">
    <property type="entry name" value="RADICAL SAM SUPERFAMILY PROTEIN"/>
    <property type="match status" value="1"/>
</dbReference>
<evidence type="ECO:0000259" key="5">
    <source>
        <dbReference type="PROSITE" id="PS51918"/>
    </source>
</evidence>
<keyword evidence="4" id="KW-0411">Iron-sulfur</keyword>
<gene>
    <name evidence="6" type="ORF">TQ39_08820</name>
</gene>
<dbReference type="Proteomes" id="UP000032483">
    <property type="component" value="Unassembled WGS sequence"/>
</dbReference>
<name>A0A0D8IZG6_9FIRM</name>
<dbReference type="RefSeq" id="WP_050005268.1">
    <property type="nucleotide sequence ID" value="NZ_JXXK01000010.1"/>
</dbReference>
<feature type="domain" description="Radical SAM core" evidence="5">
    <location>
        <begin position="107"/>
        <end position="315"/>
    </location>
</feature>
<dbReference type="GO" id="GO:0003824">
    <property type="term" value="F:catalytic activity"/>
    <property type="evidence" value="ECO:0007669"/>
    <property type="project" value="InterPro"/>
</dbReference>
<dbReference type="SFLD" id="SFLDS00029">
    <property type="entry name" value="Radical_SAM"/>
    <property type="match status" value="1"/>
</dbReference>
<evidence type="ECO:0000256" key="4">
    <source>
        <dbReference type="ARBA" id="ARBA00023014"/>
    </source>
</evidence>
<dbReference type="SFLD" id="SFLDG01067">
    <property type="entry name" value="SPASM/twitch_domain_containing"/>
    <property type="match status" value="1"/>
</dbReference>
<dbReference type="EMBL" id="JXXK01000010">
    <property type="protein sequence ID" value="KJF40062.1"/>
    <property type="molecule type" value="Genomic_DNA"/>
</dbReference>
<sequence length="450" mass="51113">MSIIESVKNTAFTAAVNMALNYLEKDPETNIPKAMNLIDKALPDGWYESQRAAFRKAIDEKGNWYELILKAYQLDTGVRKTLFQNFIINSALKGGAIQEEMREKEKCNVPWAILLDPTSACNLHCTGCWAAEYGHKLNLRLETIDRIIQQGKDLGVYMYIYTGGEPMVRKKDLITLCERHPDCAFLSFTNGTLIDETFCQEMLRVKNFVPAISLEGFETANDGRRGSGVFEKVMHAMDLLREHNLPFGVSTCYTSANYEDISSESFFDMMINMGAMFVWFFHYMPVGNEAVPELLPTPEQRRTVYERIRAFRSTKPIFSMDFQNDAEYVGGCIAGGRNYLHINAAGDVEPCVFIHYSNVNIHDCTLLEALKSPIFMAYHDGQPFNKNMLRPCPLLENPQILREMVKRTGAKSTDLQSPESVDHLCDKCELYAKNWQPTADELWSAGQKGV</sequence>
<dbReference type="GO" id="GO:0051536">
    <property type="term" value="F:iron-sulfur cluster binding"/>
    <property type="evidence" value="ECO:0007669"/>
    <property type="project" value="UniProtKB-KW"/>
</dbReference>
<dbReference type="PATRIC" id="fig|1550024.3.peg.2004"/>
<protein>
    <submittedName>
        <fullName evidence="6">Radical SAM protein</fullName>
    </submittedName>
</protein>
<dbReference type="InterPro" id="IPR013785">
    <property type="entry name" value="Aldolase_TIM"/>
</dbReference>
<keyword evidence="1" id="KW-0949">S-adenosyl-L-methionine</keyword>
<reference evidence="6" key="1">
    <citation type="submission" date="2015-02" db="EMBL/GenBank/DDBJ databases">
        <title>A novel member of the family Ruminococcaceae isolated from human feces.</title>
        <authorList>
            <person name="Shkoporov A.N."/>
            <person name="Chaplin A.V."/>
            <person name="Motuzova O.V."/>
            <person name="Kafarskaia L.I."/>
            <person name="Khokhlova E.V."/>
            <person name="Efimov B.A."/>
        </authorList>
    </citation>
    <scope>NUCLEOTIDE SEQUENCE [LARGE SCALE GENOMIC DNA]</scope>
    <source>
        <strain evidence="6">585-1</strain>
    </source>
</reference>
<dbReference type="PROSITE" id="PS51918">
    <property type="entry name" value="RADICAL_SAM"/>
    <property type="match status" value="1"/>
</dbReference>
<dbReference type="PANTHER" id="PTHR43524:SF1">
    <property type="entry name" value="RADICAL SAM SUPERFAMILY PROTEIN"/>
    <property type="match status" value="1"/>
</dbReference>
<dbReference type="SUPFAM" id="SSF102114">
    <property type="entry name" value="Radical SAM enzymes"/>
    <property type="match status" value="1"/>
</dbReference>
<evidence type="ECO:0000256" key="3">
    <source>
        <dbReference type="ARBA" id="ARBA00023004"/>
    </source>
</evidence>
<proteinExistence type="predicted"/>
<dbReference type="Pfam" id="PF04055">
    <property type="entry name" value="Radical_SAM"/>
    <property type="match status" value="1"/>
</dbReference>
<keyword evidence="3" id="KW-0408">Iron</keyword>
<dbReference type="CDD" id="cd01335">
    <property type="entry name" value="Radical_SAM"/>
    <property type="match status" value="1"/>
</dbReference>
<evidence type="ECO:0000256" key="1">
    <source>
        <dbReference type="ARBA" id="ARBA00022691"/>
    </source>
</evidence>
<organism evidence="6 7">
    <name type="scientific">Ruthenibacterium lactatiformans</name>
    <dbReference type="NCBI Taxonomy" id="1550024"/>
    <lineage>
        <taxon>Bacteria</taxon>
        <taxon>Bacillati</taxon>
        <taxon>Bacillota</taxon>
        <taxon>Clostridia</taxon>
        <taxon>Eubacteriales</taxon>
        <taxon>Oscillospiraceae</taxon>
        <taxon>Ruthenibacterium</taxon>
    </lineage>
</organism>
<dbReference type="Gene3D" id="3.20.20.70">
    <property type="entry name" value="Aldolase class I"/>
    <property type="match status" value="1"/>
</dbReference>
<dbReference type="InterPro" id="IPR007197">
    <property type="entry name" value="rSAM"/>
</dbReference>
<dbReference type="AlphaFoldDB" id="A0A0D8IZG6"/>
<dbReference type="CDD" id="cd21128">
    <property type="entry name" value="SPASM_rSAM"/>
    <property type="match status" value="1"/>
</dbReference>